<organism evidence="5 6">
    <name type="scientific">Acaulospora morrowiae</name>
    <dbReference type="NCBI Taxonomy" id="94023"/>
    <lineage>
        <taxon>Eukaryota</taxon>
        <taxon>Fungi</taxon>
        <taxon>Fungi incertae sedis</taxon>
        <taxon>Mucoromycota</taxon>
        <taxon>Glomeromycotina</taxon>
        <taxon>Glomeromycetes</taxon>
        <taxon>Diversisporales</taxon>
        <taxon>Acaulosporaceae</taxon>
        <taxon>Acaulospora</taxon>
    </lineage>
</organism>
<feature type="region of interest" description="Disordered" evidence="3">
    <location>
        <begin position="203"/>
        <end position="243"/>
    </location>
</feature>
<feature type="non-terminal residue" evidence="5">
    <location>
        <position position="1"/>
    </location>
</feature>
<dbReference type="PROSITE" id="PS50102">
    <property type="entry name" value="RRM"/>
    <property type="match status" value="1"/>
</dbReference>
<dbReference type="CDD" id="cd12418">
    <property type="entry name" value="RRM_Aly_REF_like"/>
    <property type="match status" value="1"/>
</dbReference>
<feature type="region of interest" description="Disordered" evidence="3">
    <location>
        <begin position="152"/>
        <end position="183"/>
    </location>
</feature>
<feature type="compositionally biased region" description="Polar residues" evidence="3">
    <location>
        <begin position="210"/>
        <end position="219"/>
    </location>
</feature>
<dbReference type="GO" id="GO:0005634">
    <property type="term" value="C:nucleus"/>
    <property type="evidence" value="ECO:0007669"/>
    <property type="project" value="TreeGrafter"/>
</dbReference>
<feature type="compositionally biased region" description="Basic and acidic residues" evidence="3">
    <location>
        <begin position="222"/>
        <end position="233"/>
    </location>
</feature>
<dbReference type="GO" id="GO:0003729">
    <property type="term" value="F:mRNA binding"/>
    <property type="evidence" value="ECO:0007669"/>
    <property type="project" value="TreeGrafter"/>
</dbReference>
<dbReference type="InterPro" id="IPR051229">
    <property type="entry name" value="ALYREF_mRNA_export"/>
</dbReference>
<proteinExistence type="predicted"/>
<evidence type="ECO:0000256" key="3">
    <source>
        <dbReference type="SAM" id="MobiDB-lite"/>
    </source>
</evidence>
<dbReference type="SUPFAM" id="SSF54928">
    <property type="entry name" value="RNA-binding domain, RBD"/>
    <property type="match status" value="1"/>
</dbReference>
<accession>A0A9N9NFT3</accession>
<feature type="compositionally biased region" description="Polar residues" evidence="3">
    <location>
        <begin position="169"/>
        <end position="179"/>
    </location>
</feature>
<name>A0A9N9NFT3_9GLOM</name>
<evidence type="ECO:0000313" key="6">
    <source>
        <dbReference type="Proteomes" id="UP000789342"/>
    </source>
</evidence>
<dbReference type="EMBL" id="CAJVPV010025379">
    <property type="protein sequence ID" value="CAG8728772.1"/>
    <property type="molecule type" value="Genomic_DNA"/>
</dbReference>
<dbReference type="AlphaFoldDB" id="A0A9N9NFT3"/>
<reference evidence="5" key="1">
    <citation type="submission" date="2021-06" db="EMBL/GenBank/DDBJ databases">
        <authorList>
            <person name="Kallberg Y."/>
            <person name="Tangrot J."/>
            <person name="Rosling A."/>
        </authorList>
    </citation>
    <scope>NUCLEOTIDE SEQUENCE</scope>
    <source>
        <strain evidence="5">CL551</strain>
    </source>
</reference>
<dbReference type="Pfam" id="PF00076">
    <property type="entry name" value="RRM_1"/>
    <property type="match status" value="1"/>
</dbReference>
<feature type="domain" description="RRM" evidence="4">
    <location>
        <begin position="92"/>
        <end position="169"/>
    </location>
</feature>
<feature type="compositionally biased region" description="Basic residues" evidence="3">
    <location>
        <begin position="17"/>
        <end position="31"/>
    </location>
</feature>
<dbReference type="PANTHER" id="PTHR19965">
    <property type="entry name" value="RNA AND EXPORT FACTOR BINDING PROTEIN"/>
    <property type="match status" value="1"/>
</dbReference>
<evidence type="ECO:0000313" key="5">
    <source>
        <dbReference type="EMBL" id="CAG8728772.1"/>
    </source>
</evidence>
<dbReference type="InterPro" id="IPR025715">
    <property type="entry name" value="FoP_C"/>
</dbReference>
<dbReference type="InterPro" id="IPR000504">
    <property type="entry name" value="RRM_dom"/>
</dbReference>
<dbReference type="InterPro" id="IPR035979">
    <property type="entry name" value="RBD_domain_sf"/>
</dbReference>
<dbReference type="SMART" id="SM01218">
    <property type="entry name" value="FoP_duplication"/>
    <property type="match status" value="1"/>
</dbReference>
<dbReference type="PANTHER" id="PTHR19965:SF35">
    <property type="entry name" value="RNA ANNEALING PROTEIN YRA1"/>
    <property type="match status" value="1"/>
</dbReference>
<protein>
    <submittedName>
        <fullName evidence="5">6471_t:CDS:1</fullName>
    </submittedName>
</protein>
<dbReference type="Pfam" id="PF13865">
    <property type="entry name" value="FoP_duplication"/>
    <property type="match status" value="1"/>
</dbReference>
<sequence>MSGTLDMALDEYANTSKKGKKRNPRQPRRGRVPTTAKNVRSRNAPYERQRSRGNVEGQWSHDLYEDARPNNGQRNNVASIQRNSSNVSNSNSKLVVENLFYEVTQDELQNLFSECGPVKKVYLHYDRAGRSTGVADVTFEDPADAETALRRHNGKVLGGQQMRIKLAPTKQTQKGSSSGAEGASILDRLGGVRGGLVKQLSRGNIRSRLGRSSTNNGGSASRGRDGNVSDNRRKSSNRKPVTYDDLDADLDAYMAIDD</sequence>
<comment type="caution">
    <text evidence="5">The sequence shown here is derived from an EMBL/GenBank/DDBJ whole genome shotgun (WGS) entry which is preliminary data.</text>
</comment>
<gene>
    <name evidence="5" type="ORF">AMORRO_LOCUS13856</name>
</gene>
<evidence type="ECO:0000259" key="4">
    <source>
        <dbReference type="PROSITE" id="PS50102"/>
    </source>
</evidence>
<keyword evidence="1 2" id="KW-0694">RNA-binding</keyword>
<dbReference type="InterPro" id="IPR012677">
    <property type="entry name" value="Nucleotide-bd_a/b_plait_sf"/>
</dbReference>
<evidence type="ECO:0000256" key="1">
    <source>
        <dbReference type="ARBA" id="ARBA00022884"/>
    </source>
</evidence>
<dbReference type="Gene3D" id="3.30.70.330">
    <property type="match status" value="1"/>
</dbReference>
<dbReference type="GO" id="GO:0006406">
    <property type="term" value="P:mRNA export from nucleus"/>
    <property type="evidence" value="ECO:0007669"/>
    <property type="project" value="TreeGrafter"/>
</dbReference>
<dbReference type="SMART" id="SM00360">
    <property type="entry name" value="RRM"/>
    <property type="match status" value="1"/>
</dbReference>
<evidence type="ECO:0000256" key="2">
    <source>
        <dbReference type="PROSITE-ProRule" id="PRU00176"/>
    </source>
</evidence>
<feature type="region of interest" description="Disordered" evidence="3">
    <location>
        <begin position="1"/>
        <end position="76"/>
    </location>
</feature>
<dbReference type="Proteomes" id="UP000789342">
    <property type="component" value="Unassembled WGS sequence"/>
</dbReference>
<dbReference type="OrthoDB" id="346839at2759"/>
<keyword evidence="6" id="KW-1185">Reference proteome</keyword>